<keyword evidence="4 7" id="KW-1133">Transmembrane helix</keyword>
<accession>A0ABY1VPF7</accession>
<comment type="subcellular location">
    <subcellularLocation>
        <location evidence="7">Cell membrane</location>
        <topology evidence="7">Multi-pass membrane protein</topology>
    </subcellularLocation>
    <subcellularLocation>
        <location evidence="1">Membrane</location>
        <topology evidence="1">Multi-pass membrane protein</topology>
    </subcellularLocation>
</comment>
<dbReference type="PRINTS" id="PR01840">
    <property type="entry name" value="TATCFAMILY"/>
</dbReference>
<dbReference type="RefSeq" id="WP_111836936.1">
    <property type="nucleotide sequence ID" value="NZ_UAPQ01000009.1"/>
</dbReference>
<name>A0ABY1VPF7_9ACTO</name>
<dbReference type="EMBL" id="UAPQ01000009">
    <property type="protein sequence ID" value="SPT54016.1"/>
    <property type="molecule type" value="Genomic_DNA"/>
</dbReference>
<keyword evidence="3 7" id="KW-0653">Protein transport</keyword>
<feature type="transmembrane region" description="Helical" evidence="7">
    <location>
        <begin position="34"/>
        <end position="52"/>
    </location>
</feature>
<keyword evidence="5 7" id="KW-0811">Translocation</keyword>
<evidence type="ECO:0000256" key="4">
    <source>
        <dbReference type="ARBA" id="ARBA00022989"/>
    </source>
</evidence>
<reference evidence="8 9" key="1">
    <citation type="submission" date="2018-06" db="EMBL/GenBank/DDBJ databases">
        <authorList>
            <consortium name="Pathogen Informatics"/>
            <person name="Doyle S."/>
        </authorList>
    </citation>
    <scope>NUCLEOTIDE SEQUENCE [LARGE SCALE GENOMIC DNA]</scope>
    <source>
        <strain evidence="8 9">NCTC11535</strain>
    </source>
</reference>
<comment type="caution">
    <text evidence="8">The sequence shown here is derived from an EMBL/GenBank/DDBJ whole genome shotgun (WGS) entry which is preliminary data.</text>
</comment>
<dbReference type="PANTHER" id="PTHR30371">
    <property type="entry name" value="SEC-INDEPENDENT PROTEIN TRANSLOCASE PROTEIN TATC"/>
    <property type="match status" value="1"/>
</dbReference>
<feature type="transmembrane region" description="Helical" evidence="7">
    <location>
        <begin position="90"/>
        <end position="111"/>
    </location>
</feature>
<dbReference type="NCBIfam" id="TIGR00945">
    <property type="entry name" value="tatC"/>
    <property type="match status" value="1"/>
</dbReference>
<evidence type="ECO:0000256" key="6">
    <source>
        <dbReference type="ARBA" id="ARBA00023136"/>
    </source>
</evidence>
<keyword evidence="7" id="KW-1003">Cell membrane</keyword>
<keyword evidence="7" id="KW-0813">Transport</keyword>
<evidence type="ECO:0000256" key="5">
    <source>
        <dbReference type="ARBA" id="ARBA00023010"/>
    </source>
</evidence>
<sequence length="275" mass="30309">MPSLPKVALTKKRKNNPEARMAIGDHLRELRNRAFISAIAVLICSVVGYFLSDWAYTVITQPIVEANKHGRNLVMNFETVMSSFDLKLRLSIWLGVLLSAPIWTYEFWAFVAPGMTSKEKRFVWGYGIAALLLFTAGVALGIYIIPHAVIVLTSFMPDADAVAGVMSVSTYLSFVMRIVLAFGAAFLLPEIMVGLNQLGLMKGRTMLKGWRWAVVAIVIFMAIVNPLPDPWSVIFMSIPITGLYFGACGISIQHDKRLAKRLAAEDAALEAALAE</sequence>
<dbReference type="PANTHER" id="PTHR30371:SF0">
    <property type="entry name" value="SEC-INDEPENDENT PROTEIN TRANSLOCASE PROTEIN TATC, CHLOROPLASTIC-RELATED"/>
    <property type="match status" value="1"/>
</dbReference>
<keyword evidence="2 7" id="KW-0812">Transmembrane</keyword>
<dbReference type="Proteomes" id="UP000250006">
    <property type="component" value="Unassembled WGS sequence"/>
</dbReference>
<comment type="function">
    <text evidence="7">Part of the twin-arginine translocation (Tat) system that transports large folded proteins containing a characteristic twin-arginine motif in their signal peptide across membranes. Together with TatB, TatC is part of a receptor directly interacting with Tat signal peptides.</text>
</comment>
<dbReference type="InterPro" id="IPR002033">
    <property type="entry name" value="TatC"/>
</dbReference>
<gene>
    <name evidence="8" type="primary">tatC2</name>
    <name evidence="7" type="synonym">tatC</name>
    <name evidence="8" type="ORF">NCTC11535_01712</name>
</gene>
<evidence type="ECO:0000256" key="2">
    <source>
        <dbReference type="ARBA" id="ARBA00022692"/>
    </source>
</evidence>
<proteinExistence type="inferred from homology"/>
<feature type="transmembrane region" description="Helical" evidence="7">
    <location>
        <begin position="209"/>
        <end position="227"/>
    </location>
</feature>
<evidence type="ECO:0000256" key="7">
    <source>
        <dbReference type="HAMAP-Rule" id="MF_00902"/>
    </source>
</evidence>
<evidence type="ECO:0000313" key="9">
    <source>
        <dbReference type="Proteomes" id="UP000250006"/>
    </source>
</evidence>
<organism evidence="8 9">
    <name type="scientific">Actinomyces bovis</name>
    <dbReference type="NCBI Taxonomy" id="1658"/>
    <lineage>
        <taxon>Bacteria</taxon>
        <taxon>Bacillati</taxon>
        <taxon>Actinomycetota</taxon>
        <taxon>Actinomycetes</taxon>
        <taxon>Actinomycetales</taxon>
        <taxon>Actinomycetaceae</taxon>
        <taxon>Actinomyces</taxon>
    </lineage>
</organism>
<keyword evidence="9" id="KW-1185">Reference proteome</keyword>
<feature type="transmembrane region" description="Helical" evidence="7">
    <location>
        <begin position="165"/>
        <end position="188"/>
    </location>
</feature>
<dbReference type="HAMAP" id="MF_00902">
    <property type="entry name" value="TatC"/>
    <property type="match status" value="1"/>
</dbReference>
<feature type="transmembrane region" description="Helical" evidence="7">
    <location>
        <begin position="233"/>
        <end position="252"/>
    </location>
</feature>
<evidence type="ECO:0000256" key="3">
    <source>
        <dbReference type="ARBA" id="ARBA00022927"/>
    </source>
</evidence>
<comment type="subunit">
    <text evidence="7">The Tat system comprises two distinct complexes: a TatABC complex, containing multiple copies of TatA, TatB and TatC subunits, and a separate TatA complex, containing only TatA subunits. Substrates initially bind to the TatABC complex, which probably triggers association of the separate TatA complex to form the active translocon.</text>
</comment>
<keyword evidence="6 7" id="KW-0472">Membrane</keyword>
<evidence type="ECO:0000256" key="1">
    <source>
        <dbReference type="ARBA" id="ARBA00004141"/>
    </source>
</evidence>
<feature type="transmembrane region" description="Helical" evidence="7">
    <location>
        <begin position="123"/>
        <end position="145"/>
    </location>
</feature>
<protein>
    <recommendedName>
        <fullName evidence="7">Sec-independent protein translocase protein TatC</fullName>
    </recommendedName>
</protein>
<comment type="similarity">
    <text evidence="7">Belongs to the TatC family.</text>
</comment>
<dbReference type="Pfam" id="PF00902">
    <property type="entry name" value="TatC"/>
    <property type="match status" value="1"/>
</dbReference>
<evidence type="ECO:0000313" key="8">
    <source>
        <dbReference type="EMBL" id="SPT54016.1"/>
    </source>
</evidence>